<evidence type="ECO:0000313" key="4">
    <source>
        <dbReference type="Proteomes" id="UP001217417"/>
    </source>
</evidence>
<dbReference type="CDD" id="cd00067">
    <property type="entry name" value="GAL4"/>
    <property type="match status" value="1"/>
</dbReference>
<organism evidence="3 4">
    <name type="scientific">Lipomyces tetrasporus</name>
    <dbReference type="NCBI Taxonomy" id="54092"/>
    <lineage>
        <taxon>Eukaryota</taxon>
        <taxon>Fungi</taxon>
        <taxon>Dikarya</taxon>
        <taxon>Ascomycota</taxon>
        <taxon>Saccharomycotina</taxon>
        <taxon>Lipomycetes</taxon>
        <taxon>Lipomycetales</taxon>
        <taxon>Lipomycetaceae</taxon>
        <taxon>Lipomyces</taxon>
    </lineage>
</organism>
<sequence length="279" mass="30244">MVVQSGGPPPPIYPRSTLANAIKKCKCDGRNPCSRCIVNNTICIFTNRQPSLNRLLSAPYVGLLESRINVLQQGLEMLIQCINRGESIINCLMDEEGKITINHVLNKLSVHGYATRVQDPFSSTTGASNSSASDTDGSEEGTESETDQLNLQQANVELDEKSQPQPAAVIKSEEHMDDYMPQVLESTSEPQSYPSCVSSSCSVYSEVMSFVPTSTNASTGAAPSQDLQQTFTSVLPIAPSTAAIDLLPAFDRSNEPSDEIDDWPGQPSWFSESIIDYAV</sequence>
<dbReference type="Gene3D" id="4.10.240.10">
    <property type="entry name" value="Zn(2)-C6 fungal-type DNA-binding domain"/>
    <property type="match status" value="1"/>
</dbReference>
<feature type="domain" description="Zn(2)-C6 fungal-type" evidence="2">
    <location>
        <begin position="23"/>
        <end position="49"/>
    </location>
</feature>
<dbReference type="RefSeq" id="XP_056042013.1">
    <property type="nucleotide sequence ID" value="XM_056189700.1"/>
</dbReference>
<dbReference type="InterPro" id="IPR036864">
    <property type="entry name" value="Zn2-C6_fun-type_DNA-bd_sf"/>
</dbReference>
<feature type="region of interest" description="Disordered" evidence="1">
    <location>
        <begin position="120"/>
        <end position="148"/>
    </location>
</feature>
<evidence type="ECO:0000256" key="1">
    <source>
        <dbReference type="SAM" id="MobiDB-lite"/>
    </source>
</evidence>
<feature type="compositionally biased region" description="Low complexity" evidence="1">
    <location>
        <begin position="122"/>
        <end position="135"/>
    </location>
</feature>
<proteinExistence type="predicted"/>
<dbReference type="GeneID" id="80884866"/>
<dbReference type="Pfam" id="PF00172">
    <property type="entry name" value="Zn_clus"/>
    <property type="match status" value="1"/>
</dbReference>
<dbReference type="EMBL" id="JARPMG010000008">
    <property type="protein sequence ID" value="KAJ8098563.1"/>
    <property type="molecule type" value="Genomic_DNA"/>
</dbReference>
<dbReference type="InterPro" id="IPR052783">
    <property type="entry name" value="Metabolic/Drug-Res_Regulator"/>
</dbReference>
<keyword evidence="4" id="KW-1185">Reference proteome</keyword>
<dbReference type="PANTHER" id="PTHR47655:SF3">
    <property type="entry name" value="ZN(II)2CYS6 TRANSCRIPTION FACTOR (EUROFUNG)"/>
    <property type="match status" value="1"/>
</dbReference>
<feature type="compositionally biased region" description="Acidic residues" evidence="1">
    <location>
        <begin position="136"/>
        <end position="146"/>
    </location>
</feature>
<evidence type="ECO:0000313" key="3">
    <source>
        <dbReference type="EMBL" id="KAJ8098563.1"/>
    </source>
</evidence>
<dbReference type="GO" id="GO:0000981">
    <property type="term" value="F:DNA-binding transcription factor activity, RNA polymerase II-specific"/>
    <property type="evidence" value="ECO:0007669"/>
    <property type="project" value="InterPro"/>
</dbReference>
<gene>
    <name evidence="3" type="ORF">POJ06DRAFT_277008</name>
</gene>
<reference evidence="3" key="1">
    <citation type="submission" date="2023-03" db="EMBL/GenBank/DDBJ databases">
        <title>Near-Complete genome sequence of Lipomyces tetrasporous NRRL Y-64009, an oleaginous yeast capable of growing on lignocellulosic hydrolysates.</title>
        <authorList>
            <consortium name="Lawrence Berkeley National Laboratory"/>
            <person name="Jagtap S.S."/>
            <person name="Liu J.-J."/>
            <person name="Walukiewicz H.E."/>
            <person name="Pangilinan J."/>
            <person name="Lipzen A."/>
            <person name="Ahrendt S."/>
            <person name="Koriabine M."/>
            <person name="Cobaugh K."/>
            <person name="Salamov A."/>
            <person name="Yoshinaga Y."/>
            <person name="Ng V."/>
            <person name="Daum C."/>
            <person name="Grigoriev I.V."/>
            <person name="Slininger P.J."/>
            <person name="Dien B.S."/>
            <person name="Jin Y.-S."/>
            <person name="Rao C.V."/>
        </authorList>
    </citation>
    <scope>NUCLEOTIDE SEQUENCE</scope>
    <source>
        <strain evidence="3">NRRL Y-64009</strain>
    </source>
</reference>
<dbReference type="Proteomes" id="UP001217417">
    <property type="component" value="Unassembled WGS sequence"/>
</dbReference>
<evidence type="ECO:0000259" key="2">
    <source>
        <dbReference type="Pfam" id="PF00172"/>
    </source>
</evidence>
<dbReference type="InterPro" id="IPR001138">
    <property type="entry name" value="Zn2Cys6_DnaBD"/>
</dbReference>
<dbReference type="AlphaFoldDB" id="A0AAD7QNL3"/>
<name>A0AAD7QNL3_9ASCO</name>
<protein>
    <recommendedName>
        <fullName evidence="2">Zn(2)-C6 fungal-type domain-containing protein</fullName>
    </recommendedName>
</protein>
<comment type="caution">
    <text evidence="3">The sequence shown here is derived from an EMBL/GenBank/DDBJ whole genome shotgun (WGS) entry which is preliminary data.</text>
</comment>
<accession>A0AAD7QNL3</accession>
<dbReference type="GO" id="GO:0008270">
    <property type="term" value="F:zinc ion binding"/>
    <property type="evidence" value="ECO:0007669"/>
    <property type="project" value="InterPro"/>
</dbReference>
<dbReference type="PANTHER" id="PTHR47655">
    <property type="entry name" value="QUINIC ACID UTILIZATION ACTIVATOR"/>
    <property type="match status" value="1"/>
</dbReference>